<accession>U5DLD8</accession>
<comment type="caution">
    <text evidence="1">The sequence shown here is derived from an EMBL/GenBank/DDBJ whole genome shotgun (WGS) entry which is preliminary data.</text>
</comment>
<dbReference type="AlphaFoldDB" id="U5DLD8"/>
<keyword evidence="2" id="KW-1185">Reference proteome</keyword>
<gene>
    <name evidence="1" type="ORF">KR51_00030780</name>
</gene>
<reference evidence="1 2" key="1">
    <citation type="submission" date="2013-05" db="EMBL/GenBank/DDBJ databases">
        <title>Draft genome sequence of Rubidibacter lacunae KORDI 51-2.</title>
        <authorList>
            <person name="Choi D.H."/>
            <person name="Noh J.H."/>
            <person name="Kwon K.-K."/>
            <person name="Lee J.-H."/>
            <person name="Ryu J.-Y."/>
        </authorList>
    </citation>
    <scope>NUCLEOTIDE SEQUENCE [LARGE SCALE GENOMIC DNA]</scope>
    <source>
        <strain evidence="1 2">KORDI 51-2</strain>
    </source>
</reference>
<sequence length="114" mass="12889">MIKQLVERNRAADERCPHAGDTWQRIEWVVGFCEGARGDNAREGSTTEYYEGFLSGLRWIGKRKYDRARDGKISTGRGFAGSQCDCLFSIVSICCEERSVFSVTELTATKLRLL</sequence>
<dbReference type="Proteomes" id="UP000016960">
    <property type="component" value="Unassembled WGS sequence"/>
</dbReference>
<name>U5DLD8_9CHRO</name>
<dbReference type="InParanoid" id="U5DLD8"/>
<evidence type="ECO:0000313" key="2">
    <source>
        <dbReference type="Proteomes" id="UP000016960"/>
    </source>
</evidence>
<evidence type="ECO:0000313" key="1">
    <source>
        <dbReference type="EMBL" id="ERN40530.1"/>
    </source>
</evidence>
<dbReference type="EMBL" id="ASSJ01000076">
    <property type="protein sequence ID" value="ERN40530.1"/>
    <property type="molecule type" value="Genomic_DNA"/>
</dbReference>
<proteinExistence type="predicted"/>
<organism evidence="1 2">
    <name type="scientific">Rubidibacter lacunae KORDI 51-2</name>
    <dbReference type="NCBI Taxonomy" id="582515"/>
    <lineage>
        <taxon>Bacteria</taxon>
        <taxon>Bacillati</taxon>
        <taxon>Cyanobacteriota</taxon>
        <taxon>Cyanophyceae</taxon>
        <taxon>Oscillatoriophycideae</taxon>
        <taxon>Chroococcales</taxon>
        <taxon>Aphanothecaceae</taxon>
        <taxon>Rubidibacter</taxon>
    </lineage>
</organism>
<protein>
    <submittedName>
        <fullName evidence="1">Uncharacterized protein</fullName>
    </submittedName>
</protein>